<accession>A0A8K0SDX9</accession>
<dbReference type="SMART" id="SM01130">
    <property type="entry name" value="DHDPS"/>
    <property type="match status" value="1"/>
</dbReference>
<dbReference type="Proteomes" id="UP000813444">
    <property type="component" value="Unassembled WGS sequence"/>
</dbReference>
<dbReference type="GO" id="GO:0008840">
    <property type="term" value="F:4-hydroxy-tetrahydrodipicolinate synthase activity"/>
    <property type="evidence" value="ECO:0007669"/>
    <property type="project" value="TreeGrafter"/>
</dbReference>
<protein>
    <submittedName>
        <fullName evidence="3">Dihydrodipicolinate synthase</fullName>
    </submittedName>
</protein>
<sequence>MAAARVPVDGIYVPSPTFFKPLDKTAADLHPAIDVETQVKHSVHLARSGITGLVLMGSTGEAIHLTRQERFDLIAGVRKGMDEAGFPDYPIMAGTLINSTQEVLEWLEDAHKAGAQWGMVLAPGYFGVAASQENLVQWFTLVADQSPIPILIYNYPGVTNGVVINPDTYAILAAHPNIVGCKMSHGNVSHHLQVSLHPDIDASQFRVYSGFGQQLGPIVLFNAAGAIDGLGAIFPKTVSHLHKLVSERPAREETLEQARKLQWLVSSAEEYIGKTGVLGIREAIFQVLGMGHQEGGRLPLRGTIAPGEWEKWSGIMGRMIEAEKAL</sequence>
<dbReference type="InterPro" id="IPR013785">
    <property type="entry name" value="Aldolase_TIM"/>
</dbReference>
<keyword evidence="4" id="KW-1185">Reference proteome</keyword>
<dbReference type="CDD" id="cd00408">
    <property type="entry name" value="DHDPS-like"/>
    <property type="match status" value="1"/>
</dbReference>
<reference evidence="3" key="1">
    <citation type="journal article" date="2021" name="Nat. Commun.">
        <title>Genetic determinants of endophytism in the Arabidopsis root mycobiome.</title>
        <authorList>
            <person name="Mesny F."/>
            <person name="Miyauchi S."/>
            <person name="Thiergart T."/>
            <person name="Pickel B."/>
            <person name="Atanasova L."/>
            <person name="Karlsson M."/>
            <person name="Huettel B."/>
            <person name="Barry K.W."/>
            <person name="Haridas S."/>
            <person name="Chen C."/>
            <person name="Bauer D."/>
            <person name="Andreopoulos W."/>
            <person name="Pangilinan J."/>
            <person name="LaButti K."/>
            <person name="Riley R."/>
            <person name="Lipzen A."/>
            <person name="Clum A."/>
            <person name="Drula E."/>
            <person name="Henrissat B."/>
            <person name="Kohler A."/>
            <person name="Grigoriev I.V."/>
            <person name="Martin F.M."/>
            <person name="Hacquard S."/>
        </authorList>
    </citation>
    <scope>NUCLEOTIDE SEQUENCE</scope>
    <source>
        <strain evidence="3">MPI-CAGE-CH-0235</strain>
    </source>
</reference>
<dbReference type="InterPro" id="IPR020624">
    <property type="entry name" value="Schiff_base-form_aldolases_CS"/>
</dbReference>
<evidence type="ECO:0000256" key="1">
    <source>
        <dbReference type="ARBA" id="ARBA00023239"/>
    </source>
</evidence>
<dbReference type="Pfam" id="PF00701">
    <property type="entry name" value="DHDPS"/>
    <property type="match status" value="1"/>
</dbReference>
<gene>
    <name evidence="3" type="ORF">B0I35DRAFT_401749</name>
</gene>
<comment type="caution">
    <text evidence="3">The sequence shown here is derived from an EMBL/GenBank/DDBJ whole genome shotgun (WGS) entry which is preliminary data.</text>
</comment>
<evidence type="ECO:0000256" key="2">
    <source>
        <dbReference type="ARBA" id="ARBA00023270"/>
    </source>
</evidence>
<dbReference type="PANTHER" id="PTHR12128:SF68">
    <property type="entry name" value="DIHYDRODIPICOLINATE SYNTHETASE"/>
    <property type="match status" value="1"/>
</dbReference>
<dbReference type="PRINTS" id="PR00146">
    <property type="entry name" value="DHPICSNTHASE"/>
</dbReference>
<evidence type="ECO:0000313" key="4">
    <source>
        <dbReference type="Proteomes" id="UP000813444"/>
    </source>
</evidence>
<name>A0A8K0SDX9_9HYPO</name>
<dbReference type="SUPFAM" id="SSF51569">
    <property type="entry name" value="Aldolase"/>
    <property type="match status" value="1"/>
</dbReference>
<dbReference type="EMBL" id="JAGPNK010000027">
    <property type="protein sequence ID" value="KAH7303899.1"/>
    <property type="molecule type" value="Genomic_DNA"/>
</dbReference>
<keyword evidence="1" id="KW-0456">Lyase</keyword>
<dbReference type="Gene3D" id="3.20.20.70">
    <property type="entry name" value="Aldolase class I"/>
    <property type="match status" value="1"/>
</dbReference>
<dbReference type="OrthoDB" id="191315at2759"/>
<organism evidence="3 4">
    <name type="scientific">Stachybotrys elegans</name>
    <dbReference type="NCBI Taxonomy" id="80388"/>
    <lineage>
        <taxon>Eukaryota</taxon>
        <taxon>Fungi</taxon>
        <taxon>Dikarya</taxon>
        <taxon>Ascomycota</taxon>
        <taxon>Pezizomycotina</taxon>
        <taxon>Sordariomycetes</taxon>
        <taxon>Hypocreomycetidae</taxon>
        <taxon>Hypocreales</taxon>
        <taxon>Stachybotryaceae</taxon>
        <taxon>Stachybotrys</taxon>
    </lineage>
</organism>
<dbReference type="AlphaFoldDB" id="A0A8K0SDX9"/>
<proteinExistence type="predicted"/>
<evidence type="ECO:0000313" key="3">
    <source>
        <dbReference type="EMBL" id="KAH7303899.1"/>
    </source>
</evidence>
<dbReference type="InterPro" id="IPR002220">
    <property type="entry name" value="DapA-like"/>
</dbReference>
<dbReference type="PROSITE" id="PS00665">
    <property type="entry name" value="DHDPS_1"/>
    <property type="match status" value="1"/>
</dbReference>
<keyword evidence="2" id="KW-0704">Schiff base</keyword>
<dbReference type="PANTHER" id="PTHR12128">
    <property type="entry name" value="DIHYDRODIPICOLINATE SYNTHASE"/>
    <property type="match status" value="1"/>
</dbReference>